<accession>A0ABN8Z0P8</accession>
<gene>
    <name evidence="1" type="ORF">MRATA1EN1_LOCUS15683</name>
</gene>
<organism evidence="1 2">
    <name type="scientific">Rangifer tarandus platyrhynchus</name>
    <name type="common">Svalbard reindeer</name>
    <dbReference type="NCBI Taxonomy" id="3082113"/>
    <lineage>
        <taxon>Eukaryota</taxon>
        <taxon>Metazoa</taxon>
        <taxon>Chordata</taxon>
        <taxon>Craniata</taxon>
        <taxon>Vertebrata</taxon>
        <taxon>Euteleostomi</taxon>
        <taxon>Mammalia</taxon>
        <taxon>Eutheria</taxon>
        <taxon>Laurasiatheria</taxon>
        <taxon>Artiodactyla</taxon>
        <taxon>Ruminantia</taxon>
        <taxon>Pecora</taxon>
        <taxon>Cervidae</taxon>
        <taxon>Odocoileinae</taxon>
        <taxon>Rangifer</taxon>
    </lineage>
</organism>
<sequence length="125" mass="14050">MPMHLLLPLPKTHPSPWLLGNPHLEVRTKHTEKASSLIALQTEFKVFFSGLLCAFLRILDHPAQTCDTPFPISFHSTLQHQTCSMVIIHSLSPLPEYKTRDVGLLYLLLLDSAWHIVGAQLVFSG</sequence>
<protein>
    <submittedName>
        <fullName evidence="1">Uncharacterized protein</fullName>
    </submittedName>
</protein>
<proteinExistence type="predicted"/>
<dbReference type="Proteomes" id="UP001176941">
    <property type="component" value="Chromosome 26"/>
</dbReference>
<name>A0ABN8Z0P8_RANTA</name>
<evidence type="ECO:0000313" key="2">
    <source>
        <dbReference type="Proteomes" id="UP001176941"/>
    </source>
</evidence>
<reference evidence="1" key="1">
    <citation type="submission" date="2023-04" db="EMBL/GenBank/DDBJ databases">
        <authorList>
            <consortium name="ELIXIR-Norway"/>
        </authorList>
    </citation>
    <scope>NUCLEOTIDE SEQUENCE [LARGE SCALE GENOMIC DNA]</scope>
</reference>
<keyword evidence="2" id="KW-1185">Reference proteome</keyword>
<evidence type="ECO:0000313" key="1">
    <source>
        <dbReference type="EMBL" id="CAI9166721.1"/>
    </source>
</evidence>
<dbReference type="EMBL" id="OX459962">
    <property type="protein sequence ID" value="CAI9166721.1"/>
    <property type="molecule type" value="Genomic_DNA"/>
</dbReference>